<feature type="transmembrane region" description="Helical" evidence="6">
    <location>
        <begin position="77"/>
        <end position="94"/>
    </location>
</feature>
<comment type="subcellular location">
    <subcellularLocation>
        <location evidence="1">Cell membrane</location>
        <topology evidence="1">Multi-pass membrane protein</topology>
    </subcellularLocation>
</comment>
<gene>
    <name evidence="7" type="primary">rbsC</name>
    <name evidence="7" type="ORF">CR203_11155</name>
</gene>
<evidence type="ECO:0000256" key="3">
    <source>
        <dbReference type="ARBA" id="ARBA00022692"/>
    </source>
</evidence>
<keyword evidence="5 6" id="KW-0472">Membrane</keyword>
<sequence>MKAETKTETKSSFQFKFNQEVILLLVLIGVIIFFSIMSPTFLTGGNLINIIRQVALLGIIAAGMTMVLLIGGIDLSVASNVAFTSVVMGMLITAGIPPWIAIIVGIIAGVFVGAVNGLIVTRVGIPALITTLGMLTMLRGTTFVITGGYPVFGFPESIRFFGNGYLLGIPVPAIIMVAVFVGVYILLYKTYIGRHIYALGGNLEATRLSGINTKKVQMLVYMLSGFFCSIAGLILLGRLNSGQPNALQGFELEVVTAVVLGGVSIFGGQGKLIGVVLGVFILGVLANGLVILNINEFYQMVISGAVLLVAVGIDRIYNRKKD</sequence>
<dbReference type="InterPro" id="IPR001851">
    <property type="entry name" value="ABC_transp_permease"/>
</dbReference>
<evidence type="ECO:0000256" key="6">
    <source>
        <dbReference type="SAM" id="Phobius"/>
    </source>
</evidence>
<feature type="transmembrane region" description="Helical" evidence="6">
    <location>
        <begin position="100"/>
        <end position="120"/>
    </location>
</feature>
<name>A0A3A9KQW4_9BACI</name>
<dbReference type="GO" id="GO:0022857">
    <property type="term" value="F:transmembrane transporter activity"/>
    <property type="evidence" value="ECO:0007669"/>
    <property type="project" value="InterPro"/>
</dbReference>
<evidence type="ECO:0000256" key="2">
    <source>
        <dbReference type="ARBA" id="ARBA00022475"/>
    </source>
</evidence>
<feature type="transmembrane region" description="Helical" evidence="6">
    <location>
        <begin position="164"/>
        <end position="187"/>
    </location>
</feature>
<evidence type="ECO:0000256" key="1">
    <source>
        <dbReference type="ARBA" id="ARBA00004651"/>
    </source>
</evidence>
<organism evidence="7 8">
    <name type="scientific">Salipaludibacillus neizhouensis</name>
    <dbReference type="NCBI Taxonomy" id="885475"/>
    <lineage>
        <taxon>Bacteria</taxon>
        <taxon>Bacillati</taxon>
        <taxon>Bacillota</taxon>
        <taxon>Bacilli</taxon>
        <taxon>Bacillales</taxon>
        <taxon>Bacillaceae</taxon>
    </lineage>
</organism>
<feature type="transmembrane region" description="Helical" evidence="6">
    <location>
        <begin position="218"/>
        <end position="239"/>
    </location>
</feature>
<feature type="transmembrane region" description="Helical" evidence="6">
    <location>
        <begin position="245"/>
        <end position="265"/>
    </location>
</feature>
<feature type="transmembrane region" description="Helical" evidence="6">
    <location>
        <begin position="127"/>
        <end position="152"/>
    </location>
</feature>
<keyword evidence="3 6" id="KW-0812">Transmembrane</keyword>
<dbReference type="CDD" id="cd06579">
    <property type="entry name" value="TM_PBP1_transp_AraH_like"/>
    <property type="match status" value="1"/>
</dbReference>
<keyword evidence="2" id="KW-1003">Cell membrane</keyword>
<dbReference type="AlphaFoldDB" id="A0A3A9KQW4"/>
<protein>
    <submittedName>
        <fullName evidence="7">Ribose ABC transporter permease</fullName>
    </submittedName>
</protein>
<accession>A0A3A9KQW4</accession>
<feature type="transmembrane region" description="Helical" evidence="6">
    <location>
        <begin position="272"/>
        <end position="291"/>
    </location>
</feature>
<feature type="transmembrane region" description="Helical" evidence="6">
    <location>
        <begin position="21"/>
        <end position="38"/>
    </location>
</feature>
<evidence type="ECO:0000313" key="8">
    <source>
        <dbReference type="Proteomes" id="UP000281498"/>
    </source>
</evidence>
<reference evidence="7 8" key="1">
    <citation type="submission" date="2017-10" db="EMBL/GenBank/DDBJ databases">
        <title>Bacillus sp. nov., a halophilic bacterium isolated from a Keqin Lake.</title>
        <authorList>
            <person name="Wang H."/>
        </authorList>
    </citation>
    <scope>NUCLEOTIDE SEQUENCE [LARGE SCALE GENOMIC DNA]</scope>
    <source>
        <strain evidence="7 8">KCTC 13187</strain>
    </source>
</reference>
<dbReference type="OrthoDB" id="9784538at2"/>
<evidence type="ECO:0000256" key="5">
    <source>
        <dbReference type="ARBA" id="ARBA00023136"/>
    </source>
</evidence>
<dbReference type="RefSeq" id="WP_110937448.1">
    <property type="nucleotide sequence ID" value="NZ_KZ614146.1"/>
</dbReference>
<evidence type="ECO:0000313" key="7">
    <source>
        <dbReference type="EMBL" id="RKL67066.1"/>
    </source>
</evidence>
<dbReference type="Proteomes" id="UP000281498">
    <property type="component" value="Unassembled WGS sequence"/>
</dbReference>
<feature type="transmembrane region" description="Helical" evidence="6">
    <location>
        <begin position="50"/>
        <end position="70"/>
    </location>
</feature>
<keyword evidence="8" id="KW-1185">Reference proteome</keyword>
<dbReference type="GO" id="GO:0005886">
    <property type="term" value="C:plasma membrane"/>
    <property type="evidence" value="ECO:0007669"/>
    <property type="project" value="UniProtKB-SubCell"/>
</dbReference>
<feature type="transmembrane region" description="Helical" evidence="6">
    <location>
        <begin position="297"/>
        <end position="317"/>
    </location>
</feature>
<proteinExistence type="predicted"/>
<keyword evidence="4 6" id="KW-1133">Transmembrane helix</keyword>
<dbReference type="PANTHER" id="PTHR32196">
    <property type="entry name" value="ABC TRANSPORTER PERMEASE PROTEIN YPHD-RELATED-RELATED"/>
    <property type="match status" value="1"/>
</dbReference>
<dbReference type="EMBL" id="PDOE01000004">
    <property type="protein sequence ID" value="RKL67066.1"/>
    <property type="molecule type" value="Genomic_DNA"/>
</dbReference>
<comment type="caution">
    <text evidence="7">The sequence shown here is derived from an EMBL/GenBank/DDBJ whole genome shotgun (WGS) entry which is preliminary data.</text>
</comment>
<dbReference type="Pfam" id="PF02653">
    <property type="entry name" value="BPD_transp_2"/>
    <property type="match status" value="1"/>
</dbReference>
<evidence type="ECO:0000256" key="4">
    <source>
        <dbReference type="ARBA" id="ARBA00022989"/>
    </source>
</evidence>